<accession>A0ABN7YI10</accession>
<feature type="domain" description="GAF" evidence="1">
    <location>
        <begin position="88"/>
        <end position="174"/>
    </location>
</feature>
<keyword evidence="3" id="KW-1185">Reference proteome</keyword>
<dbReference type="SUPFAM" id="SSF55781">
    <property type="entry name" value="GAF domain-like"/>
    <property type="match status" value="1"/>
</dbReference>
<dbReference type="Pfam" id="PF01590">
    <property type="entry name" value="GAF"/>
    <property type="match status" value="1"/>
</dbReference>
<organism evidence="2 3">
    <name type="scientific">Cupriavidus pampae</name>
    <dbReference type="NCBI Taxonomy" id="659251"/>
    <lineage>
        <taxon>Bacteria</taxon>
        <taxon>Pseudomonadati</taxon>
        <taxon>Pseudomonadota</taxon>
        <taxon>Betaproteobacteria</taxon>
        <taxon>Burkholderiales</taxon>
        <taxon>Burkholderiaceae</taxon>
        <taxon>Cupriavidus</taxon>
    </lineage>
</organism>
<dbReference type="InterPro" id="IPR003018">
    <property type="entry name" value="GAF"/>
</dbReference>
<sequence length="188" mass="19647">MTNARANPAFGAGGEGKDFDDLALLAVAEVERLCDALRGAEAPADVFDAVGGATLGLLGPGLLTINAWHADTATIERLWSSDTVAYPVGGTKTKGDTPWTRQLLQRGEVFVGEGDEALSAVFDDIALIRDLGLRGVVNVPLCHAGRVIGTFNYLAGGDGWSPAQVAALRLLGQLALPGVLGLRTRQQR</sequence>
<evidence type="ECO:0000313" key="3">
    <source>
        <dbReference type="Proteomes" id="UP000706525"/>
    </source>
</evidence>
<name>A0ABN7YI10_9BURK</name>
<protein>
    <recommendedName>
        <fullName evidence="1">GAF domain-containing protein</fullName>
    </recommendedName>
</protein>
<evidence type="ECO:0000259" key="1">
    <source>
        <dbReference type="Pfam" id="PF01590"/>
    </source>
</evidence>
<comment type="caution">
    <text evidence="2">The sequence shown here is derived from an EMBL/GenBank/DDBJ whole genome shotgun (WGS) entry which is preliminary data.</text>
</comment>
<dbReference type="Gene3D" id="3.30.450.40">
    <property type="match status" value="1"/>
</dbReference>
<dbReference type="Proteomes" id="UP000706525">
    <property type="component" value="Unassembled WGS sequence"/>
</dbReference>
<evidence type="ECO:0000313" key="2">
    <source>
        <dbReference type="EMBL" id="CAG9173113.1"/>
    </source>
</evidence>
<gene>
    <name evidence="2" type="ORF">LMG32289_02769</name>
</gene>
<proteinExistence type="predicted"/>
<dbReference type="EMBL" id="CAJZAG010000005">
    <property type="protein sequence ID" value="CAG9173113.1"/>
    <property type="molecule type" value="Genomic_DNA"/>
</dbReference>
<reference evidence="2 3" key="1">
    <citation type="submission" date="2021-08" db="EMBL/GenBank/DDBJ databases">
        <authorList>
            <person name="Peeters C."/>
        </authorList>
    </citation>
    <scope>NUCLEOTIDE SEQUENCE [LARGE SCALE GENOMIC DNA]</scope>
    <source>
        <strain evidence="2 3">LMG 32289</strain>
    </source>
</reference>
<dbReference type="RefSeq" id="WP_223989046.1">
    <property type="nucleotide sequence ID" value="NZ_CAJZAG010000005.1"/>
</dbReference>
<dbReference type="InterPro" id="IPR029016">
    <property type="entry name" value="GAF-like_dom_sf"/>
</dbReference>